<dbReference type="AlphaFoldDB" id="A0A7X5LL76"/>
<keyword evidence="6" id="KW-0808">Transferase</keyword>
<dbReference type="PANTHER" id="PTHR30244">
    <property type="entry name" value="TRANSAMINASE"/>
    <property type="match status" value="1"/>
</dbReference>
<gene>
    <name evidence="6" type="ORF">GTH32_09445</name>
</gene>
<dbReference type="CDD" id="cd00616">
    <property type="entry name" value="AHBA_syn"/>
    <property type="match status" value="1"/>
</dbReference>
<evidence type="ECO:0000313" key="7">
    <source>
        <dbReference type="Proteomes" id="UP000470213"/>
    </source>
</evidence>
<dbReference type="GO" id="GO:0030170">
    <property type="term" value="F:pyridoxal phosphate binding"/>
    <property type="evidence" value="ECO:0007669"/>
    <property type="project" value="TreeGrafter"/>
</dbReference>
<dbReference type="Proteomes" id="UP000470213">
    <property type="component" value="Unassembled WGS sequence"/>
</dbReference>
<evidence type="ECO:0000256" key="3">
    <source>
        <dbReference type="PIRSR" id="PIRSR000390-1"/>
    </source>
</evidence>
<name>A0A7X5LL76_9ALTE</name>
<dbReference type="Gene3D" id="3.40.640.10">
    <property type="entry name" value="Type I PLP-dependent aspartate aminotransferase-like (Major domain)"/>
    <property type="match status" value="1"/>
</dbReference>
<dbReference type="Pfam" id="PF01041">
    <property type="entry name" value="DegT_DnrJ_EryC1"/>
    <property type="match status" value="1"/>
</dbReference>
<evidence type="ECO:0000256" key="1">
    <source>
        <dbReference type="ARBA" id="ARBA00022898"/>
    </source>
</evidence>
<comment type="similarity">
    <text evidence="2 5">Belongs to the DegT/DnrJ/EryC1 family.</text>
</comment>
<keyword evidence="7" id="KW-1185">Reference proteome</keyword>
<dbReference type="GO" id="GO:0008483">
    <property type="term" value="F:transaminase activity"/>
    <property type="evidence" value="ECO:0007669"/>
    <property type="project" value="UniProtKB-KW"/>
</dbReference>
<protein>
    <submittedName>
        <fullName evidence="6">DegT/DnrJ/EryC1/StrS family aminotransferase</fullName>
    </submittedName>
</protein>
<dbReference type="InterPro" id="IPR000653">
    <property type="entry name" value="DegT/StrS_aminotransferase"/>
</dbReference>
<comment type="caution">
    <text evidence="6">The sequence shown here is derived from an EMBL/GenBank/DDBJ whole genome shotgun (WGS) entry which is preliminary data.</text>
</comment>
<keyword evidence="1 4" id="KW-0663">Pyridoxal phosphate</keyword>
<proteinExistence type="inferred from homology"/>
<evidence type="ECO:0000256" key="5">
    <source>
        <dbReference type="RuleBase" id="RU004508"/>
    </source>
</evidence>
<evidence type="ECO:0000256" key="4">
    <source>
        <dbReference type="PIRSR" id="PIRSR000390-2"/>
    </source>
</evidence>
<feature type="active site" description="Proton acceptor" evidence="3">
    <location>
        <position position="187"/>
    </location>
</feature>
<dbReference type="PANTHER" id="PTHR30244:SF9">
    <property type="entry name" value="PROTEIN RV3402C"/>
    <property type="match status" value="1"/>
</dbReference>
<organism evidence="6 7">
    <name type="scientific">Alteromonas profundi</name>
    <dbReference type="NCBI Taxonomy" id="2696062"/>
    <lineage>
        <taxon>Bacteria</taxon>
        <taxon>Pseudomonadati</taxon>
        <taxon>Pseudomonadota</taxon>
        <taxon>Gammaproteobacteria</taxon>
        <taxon>Alteromonadales</taxon>
        <taxon>Alteromonadaceae</taxon>
        <taxon>Alteromonas/Salinimonas group</taxon>
        <taxon>Alteromonas</taxon>
    </lineage>
</organism>
<reference evidence="6 7" key="1">
    <citation type="submission" date="2020-01" db="EMBL/GenBank/DDBJ databases">
        <authorList>
            <person name="Chen J."/>
            <person name="Zhu S."/>
            <person name="Yang J."/>
        </authorList>
    </citation>
    <scope>NUCLEOTIDE SEQUENCE [LARGE SCALE GENOMIC DNA]</scope>
    <source>
        <strain evidence="6 7">345S023</strain>
    </source>
</reference>
<dbReference type="RefSeq" id="WP_163085066.1">
    <property type="nucleotide sequence ID" value="NZ_JAAAWN010000010.1"/>
</dbReference>
<dbReference type="EMBL" id="JAAAWN010000010">
    <property type="protein sequence ID" value="NDV91403.1"/>
    <property type="molecule type" value="Genomic_DNA"/>
</dbReference>
<dbReference type="InterPro" id="IPR015421">
    <property type="entry name" value="PyrdxlP-dep_Trfase_major"/>
</dbReference>
<evidence type="ECO:0000313" key="6">
    <source>
        <dbReference type="EMBL" id="NDV91403.1"/>
    </source>
</evidence>
<accession>A0A7X5LL76</accession>
<dbReference type="SUPFAM" id="SSF53383">
    <property type="entry name" value="PLP-dependent transferases"/>
    <property type="match status" value="1"/>
</dbReference>
<evidence type="ECO:0000256" key="2">
    <source>
        <dbReference type="ARBA" id="ARBA00037999"/>
    </source>
</evidence>
<keyword evidence="6" id="KW-0032">Aminotransferase</keyword>
<feature type="modified residue" description="N6-(pyridoxal phosphate)lysine" evidence="4">
    <location>
        <position position="187"/>
    </location>
</feature>
<dbReference type="GO" id="GO:0000271">
    <property type="term" value="P:polysaccharide biosynthetic process"/>
    <property type="evidence" value="ECO:0007669"/>
    <property type="project" value="TreeGrafter"/>
</dbReference>
<dbReference type="PIRSF" id="PIRSF000390">
    <property type="entry name" value="PLP_StrS"/>
    <property type="match status" value="1"/>
</dbReference>
<dbReference type="InterPro" id="IPR015424">
    <property type="entry name" value="PyrdxlP-dep_Trfase"/>
</dbReference>
<sequence length="374" mass="42034">MKKFNEPIQVTRPLFPRLKDYVGNLEDVWESQWLSNGGKQHQLLEKELQAHMGAPNISLFNNGTIALLTAIQSLRLQGEVITTPFSFPATTHALQWNNITPVFCDLDEHRLTIDPLKIESLITSKTSAILGVHVYGVPCHVREIQQIADRHGLRVIYDAAHAFGTQIGGHPIASFGDISMFSFHPTKLFHTGEGGALVYNDDNLKQRIEYLKNFGIKNEEEVILPGINGKMSEVQASLGRTVLPLVEEERAKRAQLRAVYKEIFKLNENIVVIDPGEDVVNSEQYFCIRIKAKDNEINRDYVYEQLKTLNIFSRKYFYPLISSYPCYKNLKSAESSNLPVAEQAAKEVLCLPFYGSLGVDAVSSIAGEVVKIVN</sequence>